<name>A0ACC0WHA2_9STRA</name>
<comment type="caution">
    <text evidence="1">The sequence shown here is derived from an EMBL/GenBank/DDBJ whole genome shotgun (WGS) entry which is preliminary data.</text>
</comment>
<evidence type="ECO:0000313" key="1">
    <source>
        <dbReference type="EMBL" id="KAI9917091.1"/>
    </source>
</evidence>
<keyword evidence="2" id="KW-1185">Reference proteome</keyword>
<dbReference type="Proteomes" id="UP001163321">
    <property type="component" value="Chromosome 2"/>
</dbReference>
<reference evidence="1 2" key="1">
    <citation type="journal article" date="2022" name="bioRxiv">
        <title>The genome of the oomycete Peronosclerospora sorghi, a cosmopolitan pathogen of maize and sorghum, is inflated with dispersed pseudogenes.</title>
        <authorList>
            <person name="Fletcher K."/>
            <person name="Martin F."/>
            <person name="Isakeit T."/>
            <person name="Cavanaugh K."/>
            <person name="Magill C."/>
            <person name="Michelmore R."/>
        </authorList>
    </citation>
    <scope>NUCLEOTIDE SEQUENCE [LARGE SCALE GENOMIC DNA]</scope>
    <source>
        <strain evidence="1">P6</strain>
    </source>
</reference>
<organism evidence="1 2">
    <name type="scientific">Peronosclerospora sorghi</name>
    <dbReference type="NCBI Taxonomy" id="230839"/>
    <lineage>
        <taxon>Eukaryota</taxon>
        <taxon>Sar</taxon>
        <taxon>Stramenopiles</taxon>
        <taxon>Oomycota</taxon>
        <taxon>Peronosporomycetes</taxon>
        <taxon>Peronosporales</taxon>
        <taxon>Peronosporaceae</taxon>
        <taxon>Peronosclerospora</taxon>
    </lineage>
</organism>
<protein>
    <submittedName>
        <fullName evidence="1">Uncharacterized protein</fullName>
    </submittedName>
</protein>
<dbReference type="EMBL" id="CM047581">
    <property type="protein sequence ID" value="KAI9917091.1"/>
    <property type="molecule type" value="Genomic_DNA"/>
</dbReference>
<sequence length="272" mass="31748">MVASNLKGHAAAWFTFNQDQFTTLSALDDALQARFIPPDLQERLRAERFCEACQLYWTGRLLQDMSEIDQITWFVHGLVTRTREEVSYRRCAKVSNAISVALEFERSLTQPRMTRRDAQPMEIDNVHMRQPSREDCRRKNFCFRCKKPGHRINDCHVKSFRGRRKDGPRCVVNSVQIRTPSLDESKMDESMSFRSYTINMARLESQAPMEQENRLIRKKFLVNGLERTTISLVQVSLMILAPSMSLLWRVLMVIFGATCACVQSTLRWRWMA</sequence>
<gene>
    <name evidence="1" type="ORF">PsorP6_018061</name>
</gene>
<accession>A0ACC0WHA2</accession>
<evidence type="ECO:0000313" key="2">
    <source>
        <dbReference type="Proteomes" id="UP001163321"/>
    </source>
</evidence>
<proteinExistence type="predicted"/>